<evidence type="ECO:0000313" key="3">
    <source>
        <dbReference type="Proteomes" id="UP001521184"/>
    </source>
</evidence>
<feature type="compositionally biased region" description="Polar residues" evidence="1">
    <location>
        <begin position="81"/>
        <end position="92"/>
    </location>
</feature>
<dbReference type="EMBL" id="JAKEKT020000013">
    <property type="protein sequence ID" value="KAL1647093.1"/>
    <property type="molecule type" value="Genomic_DNA"/>
</dbReference>
<protein>
    <submittedName>
        <fullName evidence="2">Uncharacterized protein</fullName>
    </submittedName>
</protein>
<keyword evidence="3" id="KW-1185">Reference proteome</keyword>
<feature type="compositionally biased region" description="Basic and acidic residues" evidence="1">
    <location>
        <begin position="66"/>
        <end position="75"/>
    </location>
</feature>
<organism evidence="2 3">
    <name type="scientific">Diplodia intermedia</name>
    <dbReference type="NCBI Taxonomy" id="856260"/>
    <lineage>
        <taxon>Eukaryota</taxon>
        <taxon>Fungi</taxon>
        <taxon>Dikarya</taxon>
        <taxon>Ascomycota</taxon>
        <taxon>Pezizomycotina</taxon>
        <taxon>Dothideomycetes</taxon>
        <taxon>Dothideomycetes incertae sedis</taxon>
        <taxon>Botryosphaeriales</taxon>
        <taxon>Botryosphaeriaceae</taxon>
        <taxon>Diplodia</taxon>
    </lineage>
</organism>
<proteinExistence type="predicted"/>
<reference evidence="2 3" key="1">
    <citation type="journal article" date="2023" name="Plant Dis.">
        <title>First Report of Diplodia intermedia Causing Canker and Dieback Diseases on Apple Trees in Canada.</title>
        <authorList>
            <person name="Ellouze W."/>
            <person name="Ilyukhin E."/>
            <person name="Sulman M."/>
            <person name="Ali S."/>
        </authorList>
    </citation>
    <scope>NUCLEOTIDE SEQUENCE [LARGE SCALE GENOMIC DNA]</scope>
    <source>
        <strain evidence="2 3">M45-28</strain>
    </source>
</reference>
<sequence length="232" mass="25627">MTITPPAAPRQIYEMIPSDGPAAIGPSTPTTALYAQERDAQEEALQIPGAWPVSPITAHSNPFLQQHEDRHDPASQRRQRSTTPPIDSSDTFQLDDKGFPLSPKYRTRREDRSQRRNVSRAAPLWRDAGSNAANDELDGIVAGMGNLDFGDDTMSGKKEVKKKEGKKPIIYSCSDIVPSESRLTMEKNLRKKLKESPNKSDRTGCIYVMASKSRPGLVKIGKSIDPDKRGVV</sequence>
<gene>
    <name evidence="2" type="ORF">SLS58_002864</name>
</gene>
<feature type="region of interest" description="Disordered" evidence="1">
    <location>
        <begin position="17"/>
        <end position="123"/>
    </location>
</feature>
<dbReference type="Proteomes" id="UP001521184">
    <property type="component" value="Unassembled WGS sequence"/>
</dbReference>
<name>A0ABR3TYQ8_9PEZI</name>
<accession>A0ABR3TYQ8</accession>
<evidence type="ECO:0000256" key="1">
    <source>
        <dbReference type="SAM" id="MobiDB-lite"/>
    </source>
</evidence>
<comment type="caution">
    <text evidence="2">The sequence shown here is derived from an EMBL/GenBank/DDBJ whole genome shotgun (WGS) entry which is preliminary data.</text>
</comment>
<evidence type="ECO:0000313" key="2">
    <source>
        <dbReference type="EMBL" id="KAL1647093.1"/>
    </source>
</evidence>